<evidence type="ECO:0000256" key="1">
    <source>
        <dbReference type="SAM" id="Phobius"/>
    </source>
</evidence>
<feature type="chain" id="PRO_5040942062" evidence="2">
    <location>
        <begin position="27"/>
        <end position="320"/>
    </location>
</feature>
<feature type="transmembrane region" description="Helical" evidence="1">
    <location>
        <begin position="36"/>
        <end position="52"/>
    </location>
</feature>
<comment type="caution">
    <text evidence="3">The sequence shown here is derived from an EMBL/GenBank/DDBJ whole genome shotgun (WGS) entry which is preliminary data.</text>
</comment>
<organism evidence="3 4">
    <name type="scientific">Triparma columacea</name>
    <dbReference type="NCBI Taxonomy" id="722753"/>
    <lineage>
        <taxon>Eukaryota</taxon>
        <taxon>Sar</taxon>
        <taxon>Stramenopiles</taxon>
        <taxon>Ochrophyta</taxon>
        <taxon>Bolidophyceae</taxon>
        <taxon>Parmales</taxon>
        <taxon>Triparmaceae</taxon>
        <taxon>Triparma</taxon>
    </lineage>
</organism>
<keyword evidence="1" id="KW-1133">Transmembrane helix</keyword>
<evidence type="ECO:0000313" key="3">
    <source>
        <dbReference type="EMBL" id="GMI46933.1"/>
    </source>
</evidence>
<keyword evidence="1" id="KW-0812">Transmembrane</keyword>
<proteinExistence type="predicted"/>
<dbReference type="Proteomes" id="UP001165065">
    <property type="component" value="Unassembled WGS sequence"/>
</dbReference>
<keyword evidence="2" id="KW-0732">Signal</keyword>
<feature type="signal peptide" evidence="2">
    <location>
        <begin position="1"/>
        <end position="26"/>
    </location>
</feature>
<dbReference type="EMBL" id="BRYA01000320">
    <property type="protein sequence ID" value="GMI46933.1"/>
    <property type="molecule type" value="Genomic_DNA"/>
</dbReference>
<gene>
    <name evidence="3" type="ORF">TrCOL_g8444</name>
</gene>
<evidence type="ECO:0000256" key="2">
    <source>
        <dbReference type="SAM" id="SignalP"/>
    </source>
</evidence>
<keyword evidence="1" id="KW-0472">Membrane</keyword>
<reference evidence="4" key="1">
    <citation type="journal article" date="2023" name="Commun. Biol.">
        <title>Genome analysis of Parmales, the sister group of diatoms, reveals the evolutionary specialization of diatoms from phago-mixotrophs to photoautotrophs.</title>
        <authorList>
            <person name="Ban H."/>
            <person name="Sato S."/>
            <person name="Yoshikawa S."/>
            <person name="Yamada K."/>
            <person name="Nakamura Y."/>
            <person name="Ichinomiya M."/>
            <person name="Sato N."/>
            <person name="Blanc-Mathieu R."/>
            <person name="Endo H."/>
            <person name="Kuwata A."/>
            <person name="Ogata H."/>
        </authorList>
    </citation>
    <scope>NUCLEOTIDE SEQUENCE [LARGE SCALE GENOMIC DNA]</scope>
</reference>
<name>A0A9W7LED9_9STRA</name>
<dbReference type="AlphaFoldDB" id="A0A9W7LED9"/>
<dbReference type="OrthoDB" id="44284at2759"/>
<feature type="transmembrane region" description="Helical" evidence="1">
    <location>
        <begin position="130"/>
        <end position="150"/>
    </location>
</feature>
<sequence>MVYTKKPRGWIFYLSSLCLLAATITALNNPSDEVGRSLFLAFAVYFFIFFAFRDKWDGETISAYSVFNGGERLGGEISTNNFIGSAGGEVKKGGEVVLTKEKEAVVGEAEILRRRAARLKAAEGRMERSCGATSTLSILLVCLVGISTILGDRADALAFGTTNSPISRRSALVSTTTGLVCALVPSKSSASTLLEDREQVTVAISQLDSIPDLIKGEKWDAIRAVLVKPPLSDCWAKNSPFLKGYAEKLEDELKGLEAREDAVSHLRYLDMAAYNNVFNPIATEGTSGATKELVRSYYEDPGNELRASLEALKSLEALGK</sequence>
<keyword evidence="4" id="KW-1185">Reference proteome</keyword>
<accession>A0A9W7LED9</accession>
<evidence type="ECO:0000313" key="4">
    <source>
        <dbReference type="Proteomes" id="UP001165065"/>
    </source>
</evidence>
<protein>
    <submittedName>
        <fullName evidence="3">Uncharacterized protein</fullName>
    </submittedName>
</protein>